<evidence type="ECO:0000313" key="1">
    <source>
        <dbReference type="EMBL" id="CCH33499.1"/>
    </source>
</evidence>
<name>K0K9K5_SACES</name>
<dbReference type="AlphaFoldDB" id="K0K9K5"/>
<dbReference type="Proteomes" id="UP000006281">
    <property type="component" value="Chromosome"/>
</dbReference>
<dbReference type="HOGENOM" id="CLU_150079_1_0_11"/>
<reference evidence="1 2" key="1">
    <citation type="journal article" date="2012" name="BMC Genomics">
        <title>Complete genome sequence of Saccharothrix espanaensis DSM 44229T and comparison to the other completely sequenced Pseudonocardiaceae.</title>
        <authorList>
            <person name="Strobel T."/>
            <person name="Al-Dilaimi A."/>
            <person name="Blom J."/>
            <person name="Gessner A."/>
            <person name="Kalinowski J."/>
            <person name="Luzhetska M."/>
            <person name="Puhler A."/>
            <person name="Szczepanowski R."/>
            <person name="Bechthold A."/>
            <person name="Ruckert C."/>
        </authorList>
    </citation>
    <scope>NUCLEOTIDE SEQUENCE [LARGE SCALE GENOMIC DNA]</scope>
    <source>
        <strain evidence="2">ATCC 51144 / DSM 44229 / JCM 9112 / NBRC 15066 / NRRL 15764</strain>
    </source>
</reference>
<organism evidence="1 2">
    <name type="scientific">Saccharothrix espanaensis (strain ATCC 51144 / DSM 44229 / JCM 9112 / NBRC 15066 / NRRL 15764)</name>
    <dbReference type="NCBI Taxonomy" id="1179773"/>
    <lineage>
        <taxon>Bacteria</taxon>
        <taxon>Bacillati</taxon>
        <taxon>Actinomycetota</taxon>
        <taxon>Actinomycetes</taxon>
        <taxon>Pseudonocardiales</taxon>
        <taxon>Pseudonocardiaceae</taxon>
        <taxon>Saccharothrix</taxon>
    </lineage>
</organism>
<dbReference type="PATRIC" id="fig|1179773.3.peg.6298"/>
<sequence>MVSVTCTEVTRRFYSGGVAEDKKIGAAVKTAEAFVAAHGKPARAVVENIGRAGARVVLVGDDGAMGDIVLPTVAAAEAVVAAVSDLDLHEWDRETTAALKVGPVHRRKMARH</sequence>
<dbReference type="eggNOG" id="COG0671">
    <property type="taxonomic scope" value="Bacteria"/>
</dbReference>
<dbReference type="STRING" id="1179773.BN6_62510"/>
<dbReference type="EMBL" id="HE804045">
    <property type="protein sequence ID" value="CCH33499.1"/>
    <property type="molecule type" value="Genomic_DNA"/>
</dbReference>
<evidence type="ECO:0000313" key="2">
    <source>
        <dbReference type="Proteomes" id="UP000006281"/>
    </source>
</evidence>
<accession>K0K9K5</accession>
<gene>
    <name evidence="1" type="ordered locus">BN6_62510</name>
</gene>
<protein>
    <submittedName>
        <fullName evidence="1">Uncharacterized protein</fullName>
    </submittedName>
</protein>
<keyword evidence="2" id="KW-1185">Reference proteome</keyword>
<proteinExistence type="predicted"/>
<dbReference type="KEGG" id="sesp:BN6_62510"/>